<comment type="caution">
    <text evidence="4">The sequence shown here is derived from an EMBL/GenBank/DDBJ whole genome shotgun (WGS) entry which is preliminary data.</text>
</comment>
<dbReference type="SMART" id="SM00047">
    <property type="entry name" value="LYZ2"/>
    <property type="match status" value="1"/>
</dbReference>
<dbReference type="Gene3D" id="4.10.80.30">
    <property type="entry name" value="DNA polymerase, domain 6"/>
    <property type="match status" value="1"/>
</dbReference>
<evidence type="ECO:0000313" key="4">
    <source>
        <dbReference type="EMBL" id="RPA65514.1"/>
    </source>
</evidence>
<dbReference type="PRINTS" id="PR01002">
    <property type="entry name" value="FLGFLGJ"/>
</dbReference>
<evidence type="ECO:0000259" key="3">
    <source>
        <dbReference type="SMART" id="SM00047"/>
    </source>
</evidence>
<dbReference type="PANTHER" id="PTHR33308:SF9">
    <property type="entry name" value="PEPTIDOGLYCAN HYDROLASE FLGJ"/>
    <property type="match status" value="1"/>
</dbReference>
<reference evidence="4 5" key="1">
    <citation type="submission" date="2018-11" db="EMBL/GenBank/DDBJ databases">
        <title>Aerococcus sp. SJQ22, whole genome shotgun sequence.</title>
        <authorList>
            <person name="Sun L."/>
            <person name="Gao X."/>
            <person name="Chen W."/>
            <person name="Huang K."/>
        </authorList>
    </citation>
    <scope>NUCLEOTIDE SEQUENCE [LARGE SCALE GENOMIC DNA]</scope>
    <source>
        <strain evidence="4 5">SJQ22</strain>
    </source>
</reference>
<dbReference type="Gene3D" id="1.10.530.10">
    <property type="match status" value="1"/>
</dbReference>
<comment type="similarity">
    <text evidence="1">Belongs to the glycosyl hydrolase 73 family.</text>
</comment>
<dbReference type="AlphaFoldDB" id="A0A3N4HFK4"/>
<organism evidence="4 5">
    <name type="scientific">Aerococcus agrisoli</name>
    <dbReference type="NCBI Taxonomy" id="2487350"/>
    <lineage>
        <taxon>Bacteria</taxon>
        <taxon>Bacillati</taxon>
        <taxon>Bacillota</taxon>
        <taxon>Bacilli</taxon>
        <taxon>Lactobacillales</taxon>
        <taxon>Aerococcaceae</taxon>
        <taxon>Aerococcus</taxon>
    </lineage>
</organism>
<accession>A0A3N4HFK4</accession>
<dbReference type="PANTHER" id="PTHR33308">
    <property type="entry name" value="PEPTIDOGLYCAN HYDROLASE FLGJ"/>
    <property type="match status" value="1"/>
</dbReference>
<dbReference type="Proteomes" id="UP000273977">
    <property type="component" value="Unassembled WGS sequence"/>
</dbReference>
<dbReference type="OrthoDB" id="977752at2"/>
<gene>
    <name evidence="4" type="ORF">EF384_00475</name>
</gene>
<dbReference type="Pfam" id="PF01832">
    <property type="entry name" value="Glucosaminidase"/>
    <property type="match status" value="1"/>
</dbReference>
<keyword evidence="2" id="KW-0378">Hydrolase</keyword>
<dbReference type="InterPro" id="IPR051056">
    <property type="entry name" value="Glycosyl_Hydrolase_73"/>
</dbReference>
<feature type="domain" description="Mannosyl-glycoprotein endo-beta-N-acetylglucosamidase-like" evidence="3">
    <location>
        <begin position="78"/>
        <end position="238"/>
    </location>
</feature>
<proteinExistence type="inferred from homology"/>
<name>A0A3N4HFK4_9LACT</name>
<dbReference type="RefSeq" id="WP_123779038.1">
    <property type="nucleotide sequence ID" value="NZ_RKMG01000001.1"/>
</dbReference>
<evidence type="ECO:0000256" key="2">
    <source>
        <dbReference type="ARBA" id="ARBA00022801"/>
    </source>
</evidence>
<dbReference type="GO" id="GO:0004040">
    <property type="term" value="F:amidase activity"/>
    <property type="evidence" value="ECO:0007669"/>
    <property type="project" value="InterPro"/>
</dbReference>
<dbReference type="EMBL" id="RKMG01000001">
    <property type="protein sequence ID" value="RPA65514.1"/>
    <property type="molecule type" value="Genomic_DNA"/>
</dbReference>
<protein>
    <submittedName>
        <fullName evidence="4">N-acetylmuramoyl-L-alanine amidase</fullName>
    </submittedName>
</protein>
<evidence type="ECO:0000313" key="5">
    <source>
        <dbReference type="Proteomes" id="UP000273977"/>
    </source>
</evidence>
<keyword evidence="5" id="KW-1185">Reference proteome</keyword>
<evidence type="ECO:0000256" key="1">
    <source>
        <dbReference type="ARBA" id="ARBA00010266"/>
    </source>
</evidence>
<sequence>MLKQKRRKGLLAKTGMQLQQKLQRAFRNGLKHKKRYMPKKKRDARRKWLWLLLVFFVGLFLWQSQDTTVEDGSTGTVTETPTEDYTDQEFIQLIGEYAVAEYPKSQVLPSIVVAQAVLESDFGRSDLSSKYFNLFGRKAYSESEPSVDLPTQEFVNGAFVTVDEPFRVYASWQESVADHGELLANGTSWNNAHYDQVINAADYQHAAYALQEAGYATDPNYAETLIDVIEAYDLTKFDNLVK</sequence>
<dbReference type="InterPro" id="IPR002901">
    <property type="entry name" value="MGlyc_endo_b_GlcNAc-like_dom"/>
</dbReference>